<dbReference type="AlphaFoldDB" id="A0A0L8HUK4"/>
<reference evidence="1" key="1">
    <citation type="submission" date="2015-07" db="EMBL/GenBank/DDBJ databases">
        <title>MeaNS - Measles Nucleotide Surveillance Program.</title>
        <authorList>
            <person name="Tran T."/>
            <person name="Druce J."/>
        </authorList>
    </citation>
    <scope>NUCLEOTIDE SEQUENCE</scope>
    <source>
        <strain evidence="1">UCB-OBI-ISO-001</strain>
        <tissue evidence="1">Gonad</tissue>
    </source>
</reference>
<accession>A0A0L8HUK4</accession>
<protein>
    <submittedName>
        <fullName evidence="1">Uncharacterized protein</fullName>
    </submittedName>
</protein>
<sequence length="88" mass="11042">MEILVDRNLRWLGHIHRMNNNRRLRKILYSQLYKGKRNYGRPRMRFKYAAKRNKTRNNNKWQTQVKNRPVWRKLTKFCQNSHEQSQSR</sequence>
<evidence type="ECO:0000313" key="1">
    <source>
        <dbReference type="EMBL" id="KOF92470.1"/>
    </source>
</evidence>
<proteinExistence type="predicted"/>
<organism evidence="1">
    <name type="scientific">Octopus bimaculoides</name>
    <name type="common">California two-spotted octopus</name>
    <dbReference type="NCBI Taxonomy" id="37653"/>
    <lineage>
        <taxon>Eukaryota</taxon>
        <taxon>Metazoa</taxon>
        <taxon>Spiralia</taxon>
        <taxon>Lophotrochozoa</taxon>
        <taxon>Mollusca</taxon>
        <taxon>Cephalopoda</taxon>
        <taxon>Coleoidea</taxon>
        <taxon>Octopodiformes</taxon>
        <taxon>Octopoda</taxon>
        <taxon>Incirrata</taxon>
        <taxon>Octopodidae</taxon>
        <taxon>Octopus</taxon>
    </lineage>
</organism>
<gene>
    <name evidence="1" type="ORF">OCBIM_22006469mg</name>
</gene>
<name>A0A0L8HUK4_OCTBM</name>
<dbReference type="EMBL" id="KQ417324">
    <property type="protein sequence ID" value="KOF92470.1"/>
    <property type="molecule type" value="Genomic_DNA"/>
</dbReference>